<keyword evidence="3" id="KW-0862">Zinc</keyword>
<dbReference type="OrthoDB" id="411372at2759"/>
<dbReference type="InterPro" id="IPR037274">
    <property type="entry name" value="Znf_CHY_sf"/>
</dbReference>
<dbReference type="PIRSF" id="PIRSF017292">
    <property type="entry name" value="UCP017292_Znf_CHY"/>
    <property type="match status" value="1"/>
</dbReference>
<dbReference type="SUPFAM" id="SSF161219">
    <property type="entry name" value="CHY zinc finger-like"/>
    <property type="match status" value="1"/>
</dbReference>
<dbReference type="PANTHER" id="PTHR28082:SF1">
    <property type="entry name" value="HELPER OF TIM PROTEIN 13"/>
    <property type="match status" value="1"/>
</dbReference>
<dbReference type="InterPro" id="IPR052604">
    <property type="entry name" value="Mito_Tim_assembly_helper"/>
</dbReference>
<dbReference type="InterPro" id="IPR016694">
    <property type="entry name" value="UCP017292"/>
</dbReference>
<dbReference type="AlphaFoldDB" id="A0A6A6QC79"/>
<evidence type="ECO:0000256" key="1">
    <source>
        <dbReference type="ARBA" id="ARBA00022723"/>
    </source>
</evidence>
<organism evidence="5 6">
    <name type="scientific">Lophium mytilinum</name>
    <dbReference type="NCBI Taxonomy" id="390894"/>
    <lineage>
        <taxon>Eukaryota</taxon>
        <taxon>Fungi</taxon>
        <taxon>Dikarya</taxon>
        <taxon>Ascomycota</taxon>
        <taxon>Pezizomycotina</taxon>
        <taxon>Dothideomycetes</taxon>
        <taxon>Pleosporomycetidae</taxon>
        <taxon>Mytilinidiales</taxon>
        <taxon>Mytilinidiaceae</taxon>
        <taxon>Lophium</taxon>
    </lineage>
</organism>
<dbReference type="PANTHER" id="PTHR28082">
    <property type="entry name" value="ZINC FINGER PROTEIN"/>
    <property type="match status" value="1"/>
</dbReference>
<name>A0A6A6QC79_9PEZI</name>
<reference evidence="5" key="1">
    <citation type="journal article" date="2020" name="Stud. Mycol.">
        <title>101 Dothideomycetes genomes: a test case for predicting lifestyles and emergence of pathogens.</title>
        <authorList>
            <person name="Haridas S."/>
            <person name="Albert R."/>
            <person name="Binder M."/>
            <person name="Bloem J."/>
            <person name="Labutti K."/>
            <person name="Salamov A."/>
            <person name="Andreopoulos B."/>
            <person name="Baker S."/>
            <person name="Barry K."/>
            <person name="Bills G."/>
            <person name="Bluhm B."/>
            <person name="Cannon C."/>
            <person name="Castanera R."/>
            <person name="Culley D."/>
            <person name="Daum C."/>
            <person name="Ezra D."/>
            <person name="Gonzalez J."/>
            <person name="Henrissat B."/>
            <person name="Kuo A."/>
            <person name="Liang C."/>
            <person name="Lipzen A."/>
            <person name="Lutzoni F."/>
            <person name="Magnuson J."/>
            <person name="Mondo S."/>
            <person name="Nolan M."/>
            <person name="Ohm R."/>
            <person name="Pangilinan J."/>
            <person name="Park H.-J."/>
            <person name="Ramirez L."/>
            <person name="Alfaro M."/>
            <person name="Sun H."/>
            <person name="Tritt A."/>
            <person name="Yoshinaga Y."/>
            <person name="Zwiers L.-H."/>
            <person name="Turgeon B."/>
            <person name="Goodwin S."/>
            <person name="Spatafora J."/>
            <person name="Crous P."/>
            <person name="Grigoriev I."/>
        </authorList>
    </citation>
    <scope>NUCLEOTIDE SEQUENCE</scope>
    <source>
        <strain evidence="5">CBS 269.34</strain>
    </source>
</reference>
<protein>
    <submittedName>
        <fullName evidence="5">Zinc finger CHY domain-containing protein</fullName>
    </submittedName>
</protein>
<sequence>MTMSSPIIHGISLTPLTQCSHWFSALDIIAIKMKCCNEFYACISCHAALTKHNTEVWKKDERGEKALFCGSCKSVLSIEEYMAGDGKCEEGNEKEREVESRCPKCNAGWNPGCKNHWNLYFEI</sequence>
<feature type="domain" description="CHY-type" evidence="4">
    <location>
        <begin position="19"/>
        <end position="81"/>
    </location>
</feature>
<keyword evidence="6" id="KW-1185">Reference proteome</keyword>
<evidence type="ECO:0000313" key="5">
    <source>
        <dbReference type="EMBL" id="KAF2489699.1"/>
    </source>
</evidence>
<accession>A0A6A6QC79</accession>
<keyword evidence="1" id="KW-0479">Metal-binding</keyword>
<proteinExistence type="predicted"/>
<dbReference type="Proteomes" id="UP000799750">
    <property type="component" value="Unassembled WGS sequence"/>
</dbReference>
<dbReference type="Pfam" id="PF05495">
    <property type="entry name" value="zf-CHY"/>
    <property type="match status" value="1"/>
</dbReference>
<dbReference type="InterPro" id="IPR008913">
    <property type="entry name" value="Znf_CHY"/>
</dbReference>
<dbReference type="EMBL" id="MU004198">
    <property type="protein sequence ID" value="KAF2489699.1"/>
    <property type="molecule type" value="Genomic_DNA"/>
</dbReference>
<gene>
    <name evidence="5" type="ORF">BU16DRAFT_163142</name>
</gene>
<evidence type="ECO:0000313" key="6">
    <source>
        <dbReference type="Proteomes" id="UP000799750"/>
    </source>
</evidence>
<evidence type="ECO:0000259" key="4">
    <source>
        <dbReference type="Pfam" id="PF05495"/>
    </source>
</evidence>
<dbReference type="GO" id="GO:0008270">
    <property type="term" value="F:zinc ion binding"/>
    <property type="evidence" value="ECO:0007669"/>
    <property type="project" value="UniProtKB-KW"/>
</dbReference>
<keyword evidence="2" id="KW-0863">Zinc-finger</keyword>
<evidence type="ECO:0000256" key="3">
    <source>
        <dbReference type="ARBA" id="ARBA00022833"/>
    </source>
</evidence>
<evidence type="ECO:0000256" key="2">
    <source>
        <dbReference type="ARBA" id="ARBA00022771"/>
    </source>
</evidence>